<reference evidence="13" key="1">
    <citation type="journal article" date="2015" name="Genome Announc.">
        <title>Draft Genome Sequence of the Pathogenic Filamentous Fungus Aspergillus udagawae Strain IFM 46973T.</title>
        <authorList>
            <person name="Kusuya Y."/>
            <person name="Takahashi-Nakaguchi A."/>
            <person name="Takahashi H."/>
            <person name="Yaguchi T."/>
        </authorList>
    </citation>
    <scope>NUCLEOTIDE SEQUENCE</scope>
    <source>
        <strain evidence="13">IFM 46973</strain>
    </source>
</reference>
<feature type="region of interest" description="Disordered" evidence="10">
    <location>
        <begin position="100"/>
        <end position="122"/>
    </location>
</feature>
<dbReference type="Proteomes" id="UP000036893">
    <property type="component" value="Unassembled WGS sequence"/>
</dbReference>
<comment type="caution">
    <text evidence="13">The sequence shown here is derived from an EMBL/GenBank/DDBJ whole genome shotgun (WGS) entry which is preliminary data.</text>
</comment>
<dbReference type="InterPro" id="IPR032423">
    <property type="entry name" value="AAA_assoc_2"/>
</dbReference>
<dbReference type="InterPro" id="IPR027417">
    <property type="entry name" value="P-loop_NTPase"/>
</dbReference>
<dbReference type="Gene3D" id="1.20.272.10">
    <property type="match status" value="1"/>
</dbReference>
<keyword evidence="5" id="KW-0863">Zinc-finger</keyword>
<evidence type="ECO:0000313" key="13">
    <source>
        <dbReference type="EMBL" id="GIC86271.1"/>
    </source>
</evidence>
<dbReference type="Gene3D" id="1.10.8.60">
    <property type="match status" value="1"/>
</dbReference>
<dbReference type="GO" id="GO:0000731">
    <property type="term" value="P:DNA synthesis involved in DNA repair"/>
    <property type="evidence" value="ECO:0007669"/>
    <property type="project" value="TreeGrafter"/>
</dbReference>
<dbReference type="InterPro" id="IPR003959">
    <property type="entry name" value="ATPase_AAA_core"/>
</dbReference>
<feature type="domain" description="UBZ4-type" evidence="12">
    <location>
        <begin position="22"/>
        <end position="46"/>
    </location>
</feature>
<keyword evidence="8" id="KW-0234">DNA repair</keyword>
<evidence type="ECO:0000256" key="7">
    <source>
        <dbReference type="ARBA" id="ARBA00022840"/>
    </source>
</evidence>
<name>A0A8E0QNL7_9EURO</name>
<evidence type="ECO:0000256" key="5">
    <source>
        <dbReference type="ARBA" id="ARBA00022771"/>
    </source>
</evidence>
<proteinExistence type="inferred from homology"/>
<dbReference type="PANTHER" id="PTHR13779">
    <property type="entry name" value="WERNER HELICASE-INTERACTING PROTEIN 1 FAMILY MEMBER"/>
    <property type="match status" value="1"/>
</dbReference>
<dbReference type="SUPFAM" id="SSF52540">
    <property type="entry name" value="P-loop containing nucleoside triphosphate hydrolases"/>
    <property type="match status" value="1"/>
</dbReference>
<keyword evidence="4" id="KW-0227">DNA damage</keyword>
<dbReference type="InterPro" id="IPR003593">
    <property type="entry name" value="AAA+_ATPase"/>
</dbReference>
<evidence type="ECO:0000256" key="1">
    <source>
        <dbReference type="ARBA" id="ARBA00008959"/>
    </source>
</evidence>
<dbReference type="AlphaFoldDB" id="A0A8E0QNL7"/>
<evidence type="ECO:0000259" key="11">
    <source>
        <dbReference type="SMART" id="SM00382"/>
    </source>
</evidence>
<dbReference type="GeneID" id="66990115"/>
<sequence length="1129" mass="126614">MGGLMFDMIENPTESARPISTMIRCPICQKHVALSNVNEHLDSGCRTFIATHLLSPASSTPIENDCEQYESCIIPQETTEQHQLKDGYNSTVPLSTELKRAVPQQESNTARKKPDTGSTSTELATERLNVRVVPLAEHVRPRCFDDIVGQESLIGPNGTLRQLIEQDDLPNLILWGPPGSGKTTIARIIAPMMRRNFYEISSLTTTTTEYQSIVTKATQDVQEGRKSSIVFCDEIHRITRPQQDIFLDAVRRNRITLIGATTENPSLNIRHALVYKCRIFTVTKPTTNDIAAILRRSVESQTLKSSPLLDDAFIQYIASFSDGDSRIALNIVEIAADLCRRPNMTKEKLKHSLTKSFLYDRSGDQHYDTISAFHKSIRGSDPDAALYYLVRMLQSGENPLFIARRLIVATSEDIGLANNALQTYATSVYLMIEKLGVEDTQSALAQLVITMCLSKKSTRSYRGLNNALAALKEPGMGNIAVPFHLLDRRPELLREVARAMTTDSKQIQESLPSSQGFLPDPLKGRKFMEDTDFLFQRDPDLNSAVHPAGRSVQTSAPGTANEADALVPPDASATVHTRDRAWVDSHLSNLTAEIVLNILNAFTNKHPELAILNHSAFIKDCQSPIRAETKTLLSAVLALSRSHLSLLNLPWVHSLLPGEHYAAYAREMLADKSFQSPNTHISQALLVMALYEWGSREFHRAWIYIGTALNSHRIAPYPLEPSPPAERDAVSVAVENRTFWACFIMERMISSGAYSPPMLPMSEMANLGGYTSIERCRVGGIGQEFTRRCEGTAPLDITRSFEVLVTGFDIWTDVMAFVLNDGRRAPGMCTANKCPWVPESTWGKTRQRLETWRANQHHRLRYPENTVVAHKTLGFGESFTYLNLLYYLSTLMLHREYFPFLPTAVSVPRGPVDQPTLEAEAPEGWWDTSALELFGAAEQIANLLHDASQCGANMLTPFIGFYAFSAAYMNLYIYRFPHMNLNRSLQASTSLEYCRAYLEDFRHVWKLGESWMTTINHASILYQRAASDKSRYQGKSREDFNVLHQSIHEFRVVDRSDQHIREIEGADVDFASPSNTTPAANVEPDLDLDGPLSNLLNEASTNAYEQGMWSHWWPSLDEINLPSFRDAEA</sequence>
<keyword evidence="7" id="KW-0067">ATP-binding</keyword>
<dbReference type="SUPFAM" id="SSF48019">
    <property type="entry name" value="post-AAA+ oligomerization domain-like"/>
    <property type="match status" value="1"/>
</dbReference>
<dbReference type="PANTHER" id="PTHR13779:SF7">
    <property type="entry name" value="ATPASE WRNIP1"/>
    <property type="match status" value="1"/>
</dbReference>
<keyword evidence="13" id="KW-0378">Hydrolase</keyword>
<dbReference type="Pfam" id="PF12002">
    <property type="entry name" value="MgsA_C"/>
    <property type="match status" value="1"/>
</dbReference>
<dbReference type="Pfam" id="PF04082">
    <property type="entry name" value="Fungal_trans"/>
    <property type="match status" value="1"/>
</dbReference>
<comment type="similarity">
    <text evidence="1">Belongs to the AAA ATPase family. RarA/MGS1/WRNIP1 subfamily.</text>
</comment>
<dbReference type="InterPro" id="IPR021886">
    <property type="entry name" value="MgsA_C"/>
</dbReference>
<keyword evidence="6" id="KW-0862">Zinc</keyword>
<dbReference type="SMART" id="SM00734">
    <property type="entry name" value="ZnF_Rad18"/>
    <property type="match status" value="1"/>
</dbReference>
<dbReference type="CDD" id="cd00009">
    <property type="entry name" value="AAA"/>
    <property type="match status" value="1"/>
</dbReference>
<dbReference type="CDD" id="cd12148">
    <property type="entry name" value="fungal_TF_MHR"/>
    <property type="match status" value="1"/>
</dbReference>
<evidence type="ECO:0000256" key="10">
    <source>
        <dbReference type="SAM" id="MobiDB-lite"/>
    </source>
</evidence>
<evidence type="ECO:0000256" key="8">
    <source>
        <dbReference type="ARBA" id="ARBA00023204"/>
    </source>
</evidence>
<keyword evidence="9" id="KW-0539">Nucleus</keyword>
<dbReference type="CDD" id="cd18139">
    <property type="entry name" value="HLD_clamp_RarA"/>
    <property type="match status" value="1"/>
</dbReference>
<dbReference type="SMART" id="SM00382">
    <property type="entry name" value="AAA"/>
    <property type="match status" value="1"/>
</dbReference>
<feature type="domain" description="AAA+ ATPase" evidence="11">
    <location>
        <begin position="168"/>
        <end position="286"/>
    </location>
</feature>
<organism evidence="13 14">
    <name type="scientific">Aspergillus udagawae</name>
    <dbReference type="NCBI Taxonomy" id="91492"/>
    <lineage>
        <taxon>Eukaryota</taxon>
        <taxon>Fungi</taxon>
        <taxon>Dikarya</taxon>
        <taxon>Ascomycota</taxon>
        <taxon>Pezizomycotina</taxon>
        <taxon>Eurotiomycetes</taxon>
        <taxon>Eurotiomycetidae</taxon>
        <taxon>Eurotiales</taxon>
        <taxon>Aspergillaceae</taxon>
        <taxon>Aspergillus</taxon>
        <taxon>Aspergillus subgen. Fumigati</taxon>
    </lineage>
</organism>
<evidence type="ECO:0000256" key="2">
    <source>
        <dbReference type="ARBA" id="ARBA00022723"/>
    </source>
</evidence>
<evidence type="ECO:0000256" key="6">
    <source>
        <dbReference type="ARBA" id="ARBA00022833"/>
    </source>
</evidence>
<dbReference type="Pfam" id="PF00004">
    <property type="entry name" value="AAA"/>
    <property type="match status" value="1"/>
</dbReference>
<reference evidence="13" key="2">
    <citation type="submission" date="2021-01" db="EMBL/GenBank/DDBJ databases">
        <title>Pan-genome distribution and transcriptional activeness of fungal secondary metabolism genes in Aspergillus section Fumigati.</title>
        <authorList>
            <person name="Takahashi H."/>
            <person name="Umemura M."/>
            <person name="Ninomiya A."/>
            <person name="Kusuya Y."/>
            <person name="Urayama S."/>
            <person name="Shimizu M."/>
            <person name="Watanabe A."/>
            <person name="Kamei K."/>
            <person name="Yaguchi T."/>
            <person name="Hagiwara D."/>
        </authorList>
    </citation>
    <scope>NUCLEOTIDE SEQUENCE</scope>
    <source>
        <strain evidence="13">IFM 46973</strain>
    </source>
</reference>
<dbReference type="InterPro" id="IPR008921">
    <property type="entry name" value="DNA_pol3_clamp-load_cplx_C"/>
</dbReference>
<evidence type="ECO:0000256" key="4">
    <source>
        <dbReference type="ARBA" id="ARBA00022763"/>
    </source>
</evidence>
<dbReference type="GO" id="GO:0003677">
    <property type="term" value="F:DNA binding"/>
    <property type="evidence" value="ECO:0007669"/>
    <property type="project" value="InterPro"/>
</dbReference>
<keyword evidence="2" id="KW-0479">Metal-binding</keyword>
<dbReference type="InterPro" id="IPR006642">
    <property type="entry name" value="Rad18_UBZ4"/>
</dbReference>
<dbReference type="Gene3D" id="3.40.50.300">
    <property type="entry name" value="P-loop containing nucleotide triphosphate hydrolases"/>
    <property type="match status" value="1"/>
</dbReference>
<evidence type="ECO:0000256" key="3">
    <source>
        <dbReference type="ARBA" id="ARBA00022741"/>
    </source>
</evidence>
<dbReference type="GO" id="GO:0016887">
    <property type="term" value="F:ATP hydrolysis activity"/>
    <property type="evidence" value="ECO:0007669"/>
    <property type="project" value="InterPro"/>
</dbReference>
<dbReference type="InterPro" id="IPR051314">
    <property type="entry name" value="AAA_ATPase_RarA/MGS1/WRNIP1"/>
</dbReference>
<dbReference type="EMBL" id="BBXM02000002">
    <property type="protein sequence ID" value="GIC86271.1"/>
    <property type="molecule type" value="Genomic_DNA"/>
</dbReference>
<evidence type="ECO:0000313" key="14">
    <source>
        <dbReference type="Proteomes" id="UP000036893"/>
    </source>
</evidence>
<accession>A0A8E0QNL7</accession>
<dbReference type="RefSeq" id="XP_043143537.1">
    <property type="nucleotide sequence ID" value="XM_043287602.1"/>
</dbReference>
<evidence type="ECO:0000256" key="9">
    <source>
        <dbReference type="ARBA" id="ARBA00023242"/>
    </source>
</evidence>
<dbReference type="Pfam" id="PF16193">
    <property type="entry name" value="AAA_assoc_2"/>
    <property type="match status" value="1"/>
</dbReference>
<keyword evidence="13" id="KW-0347">Helicase</keyword>
<keyword evidence="3" id="KW-0547">Nucleotide-binding</keyword>
<protein>
    <submittedName>
        <fullName evidence="13">Werner helicase interacting protein 1</fullName>
    </submittedName>
</protein>
<dbReference type="GO" id="GO:0008047">
    <property type="term" value="F:enzyme activator activity"/>
    <property type="evidence" value="ECO:0007669"/>
    <property type="project" value="TreeGrafter"/>
</dbReference>
<dbReference type="GO" id="GO:0005634">
    <property type="term" value="C:nucleus"/>
    <property type="evidence" value="ECO:0007669"/>
    <property type="project" value="TreeGrafter"/>
</dbReference>
<gene>
    <name evidence="13" type="ORF">Aud_002639</name>
</gene>
<dbReference type="GO" id="GO:0005524">
    <property type="term" value="F:ATP binding"/>
    <property type="evidence" value="ECO:0007669"/>
    <property type="project" value="UniProtKB-KW"/>
</dbReference>
<dbReference type="GO" id="GO:0006271">
    <property type="term" value="P:DNA strand elongation involved in DNA replication"/>
    <property type="evidence" value="ECO:0007669"/>
    <property type="project" value="UniProtKB-ARBA"/>
</dbReference>
<dbReference type="GO" id="GO:0017116">
    <property type="term" value="F:single-stranded DNA helicase activity"/>
    <property type="evidence" value="ECO:0007669"/>
    <property type="project" value="TreeGrafter"/>
</dbReference>
<dbReference type="GO" id="GO:0008270">
    <property type="term" value="F:zinc ion binding"/>
    <property type="evidence" value="ECO:0007669"/>
    <property type="project" value="UniProtKB-KW"/>
</dbReference>
<dbReference type="GO" id="GO:0006351">
    <property type="term" value="P:DNA-templated transcription"/>
    <property type="evidence" value="ECO:0007669"/>
    <property type="project" value="InterPro"/>
</dbReference>
<dbReference type="InterPro" id="IPR007219">
    <property type="entry name" value="XnlR_reg_dom"/>
</dbReference>
<evidence type="ECO:0000259" key="12">
    <source>
        <dbReference type="SMART" id="SM00734"/>
    </source>
</evidence>
<dbReference type="FunFam" id="1.20.272.10:FF:000001">
    <property type="entry name" value="Putative AAA family ATPase"/>
    <property type="match status" value="1"/>
</dbReference>